<dbReference type="Gene3D" id="3.20.20.70">
    <property type="entry name" value="Aldolase class I"/>
    <property type="match status" value="2"/>
</dbReference>
<dbReference type="EMBL" id="KV907278">
    <property type="protein sequence ID" value="OON13591.1"/>
    <property type="molecule type" value="Genomic_DNA"/>
</dbReference>
<evidence type="ECO:0000313" key="2">
    <source>
        <dbReference type="EMBL" id="OON13591.1"/>
    </source>
</evidence>
<dbReference type="InterPro" id="IPR006982">
    <property type="entry name" value="Glu_synth_centr_N"/>
</dbReference>
<protein>
    <recommendedName>
        <fullName evidence="1">Glutamate synthase central-N domain-containing protein</fullName>
    </recommendedName>
</protein>
<keyword evidence="3" id="KW-1185">Reference proteome</keyword>
<sequence>MAKMGISTLHSYKSAQIFEAVGLANSVIDMCFSGAASRIGGADFDILAKETRARHLLAYPQTVSVPRMINQFARNPGFYHWRQGGESHMNDPETVAKLQVNLK</sequence>
<dbReference type="PANTHER" id="PTHR43100">
    <property type="entry name" value="GLUTAMATE SYNTHASE [NADPH] SMALL CHAIN"/>
    <property type="match status" value="1"/>
</dbReference>
<reference evidence="2 3" key="1">
    <citation type="submission" date="2015-03" db="EMBL/GenBank/DDBJ databases">
        <title>Draft genome of the nematode, Opisthorchis viverrini.</title>
        <authorList>
            <person name="Mitreva M."/>
        </authorList>
    </citation>
    <scope>NUCLEOTIDE SEQUENCE [LARGE SCALE GENOMIC DNA]</scope>
    <source>
        <strain evidence="2">Khon Kaen</strain>
    </source>
</reference>
<accession>A0A1S8WGN1</accession>
<evidence type="ECO:0000313" key="3">
    <source>
        <dbReference type="Proteomes" id="UP000243686"/>
    </source>
</evidence>
<organism evidence="2 3">
    <name type="scientific">Opisthorchis viverrini</name>
    <name type="common">Southeast Asian liver fluke</name>
    <dbReference type="NCBI Taxonomy" id="6198"/>
    <lineage>
        <taxon>Eukaryota</taxon>
        <taxon>Metazoa</taxon>
        <taxon>Spiralia</taxon>
        <taxon>Lophotrochozoa</taxon>
        <taxon>Platyhelminthes</taxon>
        <taxon>Trematoda</taxon>
        <taxon>Digenea</taxon>
        <taxon>Opisthorchiida</taxon>
        <taxon>Opisthorchiata</taxon>
        <taxon>Opisthorchiidae</taxon>
        <taxon>Opisthorchis</taxon>
    </lineage>
</organism>
<dbReference type="GO" id="GO:0015930">
    <property type="term" value="F:glutamate synthase activity"/>
    <property type="evidence" value="ECO:0007669"/>
    <property type="project" value="InterPro"/>
</dbReference>
<name>A0A1S8WGN1_OPIVI</name>
<proteinExistence type="predicted"/>
<dbReference type="InterPro" id="IPR051394">
    <property type="entry name" value="Glutamate_Synthase"/>
</dbReference>
<dbReference type="Pfam" id="PF04898">
    <property type="entry name" value="Glu_syn_central"/>
    <property type="match status" value="1"/>
</dbReference>
<gene>
    <name evidence="2" type="ORF">X801_10636</name>
</gene>
<evidence type="ECO:0000259" key="1">
    <source>
        <dbReference type="Pfam" id="PF04898"/>
    </source>
</evidence>
<feature type="domain" description="Glutamate synthase central-N" evidence="1">
    <location>
        <begin position="1"/>
        <end position="23"/>
    </location>
</feature>
<dbReference type="AlphaFoldDB" id="A0A1S8WGN1"/>
<dbReference type="InterPro" id="IPR013785">
    <property type="entry name" value="Aldolase_TIM"/>
</dbReference>
<dbReference type="SUPFAM" id="SSF51395">
    <property type="entry name" value="FMN-linked oxidoreductases"/>
    <property type="match status" value="1"/>
</dbReference>
<dbReference type="Proteomes" id="UP000243686">
    <property type="component" value="Unassembled WGS sequence"/>
</dbReference>
<dbReference type="PANTHER" id="PTHR43100:SF1">
    <property type="entry name" value="GLUTAMATE SYNTHASE [NADPH] SMALL CHAIN"/>
    <property type="match status" value="1"/>
</dbReference>